<organism evidence="3 4">
    <name type="scientific">Occallatibacter riparius</name>
    <dbReference type="NCBI Taxonomy" id="1002689"/>
    <lineage>
        <taxon>Bacteria</taxon>
        <taxon>Pseudomonadati</taxon>
        <taxon>Acidobacteriota</taxon>
        <taxon>Terriglobia</taxon>
        <taxon>Terriglobales</taxon>
        <taxon>Acidobacteriaceae</taxon>
        <taxon>Occallatibacter</taxon>
    </lineage>
</organism>
<evidence type="ECO:0000313" key="3">
    <source>
        <dbReference type="EMBL" id="UWZ85670.1"/>
    </source>
</evidence>
<sequence length="191" mass="20423">MKLFGKFCITLLLSFAALAYAQKQTMTVSPDASKVNFGLVGTGHEVHGTFHVSKGSIQFDRSVPSMSGSIVVSASSGDSNDKSRDKKMHSDVLDVEHYADVTFEPKSYQGTIAPSGDSNIQVSGTFTLHGTPHDLTVPMQVHIDGTNVTAKGSFIVPYVKWGLKDPSIMILKVAKEVHIDLDLAGTLSPAS</sequence>
<keyword evidence="1" id="KW-0732">Signal</keyword>
<dbReference type="PANTHER" id="PTHR34406:SF1">
    <property type="entry name" value="PROTEIN YCEI"/>
    <property type="match status" value="1"/>
</dbReference>
<evidence type="ECO:0000313" key="4">
    <source>
        <dbReference type="Proteomes" id="UP001059380"/>
    </source>
</evidence>
<dbReference type="SUPFAM" id="SSF101874">
    <property type="entry name" value="YceI-like"/>
    <property type="match status" value="1"/>
</dbReference>
<dbReference type="KEGG" id="orp:MOP44_06925"/>
<accession>A0A9J7BXF7</accession>
<feature type="chain" id="PRO_5039899332" evidence="1">
    <location>
        <begin position="22"/>
        <end position="191"/>
    </location>
</feature>
<feature type="signal peptide" evidence="1">
    <location>
        <begin position="1"/>
        <end position="21"/>
    </location>
</feature>
<dbReference type="PANTHER" id="PTHR34406">
    <property type="entry name" value="PROTEIN YCEI"/>
    <property type="match status" value="1"/>
</dbReference>
<feature type="domain" description="Lipid/polyisoprenoid-binding YceI-like" evidence="2">
    <location>
        <begin position="25"/>
        <end position="186"/>
    </location>
</feature>
<dbReference type="Gene3D" id="2.40.128.110">
    <property type="entry name" value="Lipid/polyisoprenoid-binding, YceI-like"/>
    <property type="match status" value="1"/>
</dbReference>
<evidence type="ECO:0000259" key="2">
    <source>
        <dbReference type="SMART" id="SM00867"/>
    </source>
</evidence>
<name>A0A9J7BXF7_9BACT</name>
<protein>
    <submittedName>
        <fullName evidence="3">YceI family protein</fullName>
    </submittedName>
</protein>
<evidence type="ECO:0000256" key="1">
    <source>
        <dbReference type="SAM" id="SignalP"/>
    </source>
</evidence>
<keyword evidence="4" id="KW-1185">Reference proteome</keyword>
<dbReference type="AlphaFoldDB" id="A0A9J7BXF7"/>
<dbReference type="Pfam" id="PF04264">
    <property type="entry name" value="YceI"/>
    <property type="match status" value="1"/>
</dbReference>
<proteinExistence type="predicted"/>
<dbReference type="RefSeq" id="WP_260795258.1">
    <property type="nucleotide sequence ID" value="NZ_CP093313.1"/>
</dbReference>
<reference evidence="3" key="1">
    <citation type="submission" date="2021-04" db="EMBL/GenBank/DDBJ databases">
        <title>Phylogenetic analysis of Acidobacteriaceae.</title>
        <authorList>
            <person name="Qiu L."/>
            <person name="Zhang Q."/>
        </authorList>
    </citation>
    <scope>NUCLEOTIDE SEQUENCE</scope>
    <source>
        <strain evidence="3">DSM 25168</strain>
    </source>
</reference>
<dbReference type="Proteomes" id="UP001059380">
    <property type="component" value="Chromosome"/>
</dbReference>
<dbReference type="EMBL" id="CP093313">
    <property type="protein sequence ID" value="UWZ85670.1"/>
    <property type="molecule type" value="Genomic_DNA"/>
</dbReference>
<dbReference type="InterPro" id="IPR007372">
    <property type="entry name" value="Lipid/polyisoprenoid-bd_YceI"/>
</dbReference>
<gene>
    <name evidence="3" type="ORF">MOP44_06925</name>
</gene>
<dbReference type="InterPro" id="IPR036761">
    <property type="entry name" value="TTHA0802/YceI-like_sf"/>
</dbReference>
<dbReference type="SMART" id="SM00867">
    <property type="entry name" value="YceI"/>
    <property type="match status" value="1"/>
</dbReference>